<evidence type="ECO:0000313" key="1">
    <source>
        <dbReference type="EMBL" id="PFX32243.1"/>
    </source>
</evidence>
<reference evidence="2" key="1">
    <citation type="journal article" date="2017" name="bioRxiv">
        <title>Comparative analysis of the genomes of Stylophora pistillata and Acropora digitifera provides evidence for extensive differences between species of corals.</title>
        <authorList>
            <person name="Voolstra C.R."/>
            <person name="Li Y."/>
            <person name="Liew Y.J."/>
            <person name="Baumgarten S."/>
            <person name="Zoccola D."/>
            <person name="Flot J.-F."/>
            <person name="Tambutte S."/>
            <person name="Allemand D."/>
            <person name="Aranda M."/>
        </authorList>
    </citation>
    <scope>NUCLEOTIDE SEQUENCE [LARGE SCALE GENOMIC DNA]</scope>
</reference>
<gene>
    <name evidence="1" type="ORF">AWC38_SpisGene2899</name>
</gene>
<organism evidence="1 2">
    <name type="scientific">Stylophora pistillata</name>
    <name type="common">Smooth cauliflower coral</name>
    <dbReference type="NCBI Taxonomy" id="50429"/>
    <lineage>
        <taxon>Eukaryota</taxon>
        <taxon>Metazoa</taxon>
        <taxon>Cnidaria</taxon>
        <taxon>Anthozoa</taxon>
        <taxon>Hexacorallia</taxon>
        <taxon>Scleractinia</taxon>
        <taxon>Astrocoeniina</taxon>
        <taxon>Pocilloporidae</taxon>
        <taxon>Stylophora</taxon>
    </lineage>
</organism>
<dbReference type="Proteomes" id="UP000225706">
    <property type="component" value="Unassembled WGS sequence"/>
</dbReference>
<evidence type="ECO:0000313" key="2">
    <source>
        <dbReference type="Proteomes" id="UP000225706"/>
    </source>
</evidence>
<protein>
    <submittedName>
        <fullName evidence="1">Uncharacterized protein</fullName>
    </submittedName>
</protein>
<proteinExistence type="predicted"/>
<dbReference type="EMBL" id="LSMT01000025">
    <property type="protein sequence ID" value="PFX32243.1"/>
    <property type="molecule type" value="Genomic_DNA"/>
</dbReference>
<accession>A0A2B4ST38</accession>
<sequence length="242" mass="28695">MNTKQHNWTEEEEKLNQESIIQRATRQSVCEVFNQLIQHLNLMYHEGMESLAVSNTRERRSLQWKHLNWRFPGKAEYRCVTTTIKQQEVLLKHMYRQGKDTFLHELLIRLLRNLWKYIQMSNFNRMGSLSMHHEGERMLFPSQAERGEPDTLLQHLKTLVYLFNEAMPGRNTQESMYDEEGIPFLLQIEGHERDTLQQHVKKLLHLLKIAMPGCSPQGSQRTRGNEDNIFQECGSCYAHQEL</sequence>
<dbReference type="AlphaFoldDB" id="A0A2B4ST38"/>
<comment type="caution">
    <text evidence="1">The sequence shown here is derived from an EMBL/GenBank/DDBJ whole genome shotgun (WGS) entry which is preliminary data.</text>
</comment>
<name>A0A2B4ST38_STYPI</name>
<keyword evidence="2" id="KW-1185">Reference proteome</keyword>